<evidence type="ECO:0000313" key="5">
    <source>
        <dbReference type="Proteomes" id="UP001565368"/>
    </source>
</evidence>
<name>A0ABR3Q668_9TREE</name>
<evidence type="ECO:0000256" key="3">
    <source>
        <dbReference type="SAM" id="SignalP"/>
    </source>
</evidence>
<feature type="region of interest" description="Disordered" evidence="1">
    <location>
        <begin position="511"/>
        <end position="560"/>
    </location>
</feature>
<feature type="region of interest" description="Disordered" evidence="1">
    <location>
        <begin position="622"/>
        <end position="759"/>
    </location>
</feature>
<feature type="region of interest" description="Disordered" evidence="1">
    <location>
        <begin position="332"/>
        <end position="356"/>
    </location>
</feature>
<evidence type="ECO:0000256" key="1">
    <source>
        <dbReference type="SAM" id="MobiDB-lite"/>
    </source>
</evidence>
<feature type="compositionally biased region" description="Pro residues" evidence="1">
    <location>
        <begin position="748"/>
        <end position="759"/>
    </location>
</feature>
<sequence length="759" mass="79647">MVRWRGVLAAAALLAWPTHAGYITVGMTDAHQCGTSTVEWYGDDGPYHLLLTPTTFSAHGYNVWVPSIANGTTAHNLTIKQPAGLQYLVTVWGASGIEYAGTTDVQTVLPSATNDASCFLKDAEIAGLYTFAFNISNTNAGFPPQCSNLSMAWPTSLESPTLPPRVRGLGEGDGEGDSDSEDVTAVIEPLDERQAGAAPAQTSFASKFPGVLENADTSSSNKTQGNTTTPPTMFGIIPLGNSFSIPITYPHKSKFVSGLPEDSLSNTPTTWTSQGVTHLNWTVNLAKGTRFILVAGIGTHEEWASGGSSEMMTVGQGGVGCFNLGGAPSITASETKSGPIRKPTSTSTDMSSTDGTDTGGKTWAGVIIACVFSALATLVLATIFYCCCRIRSKRKRAAKQGLPKPSVVSVATFGRIDTKRGKSRMERYEAGGENAADVQLDLIGGDRDDASDGTRPISTVSDATRPQSQFSVSSRPPPITTSPLSRRYDGEFGTYPSPGWSPGYGSPVELHDYHDFAPGGGYSNTQLTSSARTRPPGEDYTPMSSPMSSPTRAASSGPLADLRNDLMGRQASVDQLVSYPALAVSPPPRRGLQLHDPGQGSDDMGNAGADALAELKRDTLAALGGQPGSPTGAAPPAGPSARRRRERERGEATYLVHRDAGRVLGSGPRRPRNVLELPPRYEELTWDEDADADAERPPPPAPLTVDTSNTGSHPSHSASASPATPALPYAASIPLPHSPLPSDTWDAAPPPAPAPPADP</sequence>
<organism evidence="4 5">
    <name type="scientific">Vanrija albida</name>
    <dbReference type="NCBI Taxonomy" id="181172"/>
    <lineage>
        <taxon>Eukaryota</taxon>
        <taxon>Fungi</taxon>
        <taxon>Dikarya</taxon>
        <taxon>Basidiomycota</taxon>
        <taxon>Agaricomycotina</taxon>
        <taxon>Tremellomycetes</taxon>
        <taxon>Trichosporonales</taxon>
        <taxon>Trichosporonaceae</taxon>
        <taxon>Vanrija</taxon>
    </lineage>
</organism>
<evidence type="ECO:0000313" key="4">
    <source>
        <dbReference type="EMBL" id="KAL1409863.1"/>
    </source>
</evidence>
<reference evidence="4 5" key="1">
    <citation type="submission" date="2023-08" db="EMBL/GenBank/DDBJ databases">
        <title>Annotated Genome Sequence of Vanrija albida AlHP1.</title>
        <authorList>
            <person name="Herzog R."/>
        </authorList>
    </citation>
    <scope>NUCLEOTIDE SEQUENCE [LARGE SCALE GENOMIC DNA]</scope>
    <source>
        <strain evidence="4 5">AlHP1</strain>
    </source>
</reference>
<dbReference type="Proteomes" id="UP001565368">
    <property type="component" value="Unassembled WGS sequence"/>
</dbReference>
<comment type="caution">
    <text evidence="4">The sequence shown here is derived from an EMBL/GenBank/DDBJ whole genome shotgun (WGS) entry which is preliminary data.</text>
</comment>
<feature type="compositionally biased region" description="Low complexity" evidence="1">
    <location>
        <begin position="712"/>
        <end position="732"/>
    </location>
</feature>
<feature type="region of interest" description="Disordered" evidence="1">
    <location>
        <begin position="160"/>
        <end position="181"/>
    </location>
</feature>
<keyword evidence="3" id="KW-0732">Signal</keyword>
<keyword evidence="2" id="KW-0472">Membrane</keyword>
<protein>
    <recommendedName>
        <fullName evidence="6">Mid2 domain-containing protein</fullName>
    </recommendedName>
</protein>
<feature type="compositionally biased region" description="Acidic residues" evidence="1">
    <location>
        <begin position="172"/>
        <end position="181"/>
    </location>
</feature>
<accession>A0ABR3Q668</accession>
<feature type="region of interest" description="Disordered" evidence="1">
    <location>
        <begin position="582"/>
        <end position="607"/>
    </location>
</feature>
<feature type="compositionally biased region" description="Low complexity" evidence="1">
    <location>
        <begin position="541"/>
        <end position="556"/>
    </location>
</feature>
<dbReference type="RefSeq" id="XP_069209807.1">
    <property type="nucleotide sequence ID" value="XM_069352389.1"/>
</dbReference>
<dbReference type="EMBL" id="JBBXJM010000003">
    <property type="protein sequence ID" value="KAL1409863.1"/>
    <property type="molecule type" value="Genomic_DNA"/>
</dbReference>
<evidence type="ECO:0000256" key="2">
    <source>
        <dbReference type="SAM" id="Phobius"/>
    </source>
</evidence>
<feature type="transmembrane region" description="Helical" evidence="2">
    <location>
        <begin position="363"/>
        <end position="386"/>
    </location>
</feature>
<feature type="region of interest" description="Disordered" evidence="1">
    <location>
        <begin position="445"/>
        <end position="491"/>
    </location>
</feature>
<feature type="compositionally biased region" description="Basic and acidic residues" evidence="1">
    <location>
        <begin position="647"/>
        <end position="661"/>
    </location>
</feature>
<feature type="signal peptide" evidence="3">
    <location>
        <begin position="1"/>
        <end position="20"/>
    </location>
</feature>
<keyword evidence="5" id="KW-1185">Reference proteome</keyword>
<feature type="compositionally biased region" description="Polar residues" evidence="1">
    <location>
        <begin position="523"/>
        <end position="532"/>
    </location>
</feature>
<feature type="chain" id="PRO_5045909790" description="Mid2 domain-containing protein" evidence="3">
    <location>
        <begin position="21"/>
        <end position="759"/>
    </location>
</feature>
<feature type="compositionally biased region" description="Low complexity" evidence="1">
    <location>
        <begin position="344"/>
        <end position="356"/>
    </location>
</feature>
<feature type="compositionally biased region" description="Polar residues" evidence="1">
    <location>
        <begin position="456"/>
        <end position="474"/>
    </location>
</feature>
<keyword evidence="2" id="KW-0812">Transmembrane</keyword>
<keyword evidence="2" id="KW-1133">Transmembrane helix</keyword>
<proteinExistence type="predicted"/>
<gene>
    <name evidence="4" type="ORF">Q8F55_003862</name>
</gene>
<evidence type="ECO:0008006" key="6">
    <source>
        <dbReference type="Google" id="ProtNLM"/>
    </source>
</evidence>
<dbReference type="GeneID" id="95984905"/>